<dbReference type="AlphaFoldDB" id="A0AAV7HMF1"/>
<keyword evidence="2" id="KW-1185">Reference proteome</keyword>
<organism evidence="1 2">
    <name type="scientific">Cotesia glomerata</name>
    <name type="common">Lepidopteran parasitic wasp</name>
    <name type="synonym">Apanteles glomeratus</name>
    <dbReference type="NCBI Taxonomy" id="32391"/>
    <lineage>
        <taxon>Eukaryota</taxon>
        <taxon>Metazoa</taxon>
        <taxon>Ecdysozoa</taxon>
        <taxon>Arthropoda</taxon>
        <taxon>Hexapoda</taxon>
        <taxon>Insecta</taxon>
        <taxon>Pterygota</taxon>
        <taxon>Neoptera</taxon>
        <taxon>Endopterygota</taxon>
        <taxon>Hymenoptera</taxon>
        <taxon>Apocrita</taxon>
        <taxon>Ichneumonoidea</taxon>
        <taxon>Braconidae</taxon>
        <taxon>Microgastrinae</taxon>
        <taxon>Cotesia</taxon>
    </lineage>
</organism>
<dbReference type="EMBL" id="JAHXZJ010002609">
    <property type="protein sequence ID" value="KAH0541065.1"/>
    <property type="molecule type" value="Genomic_DNA"/>
</dbReference>
<comment type="caution">
    <text evidence="1">The sequence shown here is derived from an EMBL/GenBank/DDBJ whole genome shotgun (WGS) entry which is preliminary data.</text>
</comment>
<gene>
    <name evidence="1" type="ORF">KQX54_020939</name>
</gene>
<dbReference type="Proteomes" id="UP000826195">
    <property type="component" value="Unassembled WGS sequence"/>
</dbReference>
<evidence type="ECO:0000313" key="2">
    <source>
        <dbReference type="Proteomes" id="UP000826195"/>
    </source>
</evidence>
<proteinExistence type="predicted"/>
<accession>A0AAV7HMF1</accession>
<protein>
    <submittedName>
        <fullName evidence="1">Uncharacterized protein</fullName>
    </submittedName>
</protein>
<name>A0AAV7HMF1_COTGL</name>
<reference evidence="1 2" key="1">
    <citation type="journal article" date="2021" name="J. Hered.">
        <title>A chromosome-level genome assembly of the parasitoid wasp, Cotesia glomerata (Hymenoptera: Braconidae).</title>
        <authorList>
            <person name="Pinto B.J."/>
            <person name="Weis J.J."/>
            <person name="Gamble T."/>
            <person name="Ode P.J."/>
            <person name="Paul R."/>
            <person name="Zaspel J.M."/>
        </authorList>
    </citation>
    <scope>NUCLEOTIDE SEQUENCE [LARGE SCALE GENOMIC DNA]</scope>
    <source>
        <strain evidence="1">CgM1</strain>
    </source>
</reference>
<evidence type="ECO:0000313" key="1">
    <source>
        <dbReference type="EMBL" id="KAH0541065.1"/>
    </source>
</evidence>
<sequence>MGQEKRVWGHLSSSICHLSNQSPDICLSKITFVETETNGHRSLSTDYARERCPWRPIGIVLGRIPSAEISGLSFSITVMHRGTRIMPQDPL</sequence>